<sequence length="834" mass="93875">MYSTTVSLNNTVHQPAPNYMSESVAYIRNGRIIKVLNNVESNSEKPAKCFTLFKHCLSKHNHAPSSVIVPLKMRNEQGEWLRESVVTVLQLFQKKVAELNKQKLLTTKELSSQLDQLSDQLNQQSAPVLNETEISSFYQQLKKLADTLPKTSDIQELAELLAVHAKLQSLAGARESLKQQLYQQLIQLEQPGASSKFQAQLRLSVGASLLGLDLLEGSITIKAMFEVLTEDDTGIFEIRSAGLKLSMAGGDKSIVEGEAAVQAGYGTIYSDESLLAFVDRQVDSIMGALFTAATSKSIGHLMDWKRNQTYVELQQQALSSQHRLNNLLLKQGLPAQVVPALGKIKKMPLKMKLFTGKMAAGVNLFRRIFKGEVSKSVFNADIAKRQPLIDSLQQDSLRLFRYDSHYYNKSINDLTQLAIQQADKPLLVRAKQVLDGLFAEYQHYSDLAQFCDYARANPKKIPSSTLEQARQVKASIELQREAKGRVEYLKTISISYIALLQLYIASCPVEQQEAYKQHYQAFGEQLRQPVFYIPESTMADQLSFSTRSQLLRNAFGGTLTLELPSENIGLSLSATYTNTEKHPNYYRQGEFLDLMISLDNQFNIEDILSLIDSEKTTFNGLDAMLKSNDTEPGVTQQSIISQLRQTLSHVFDVGLELGASLECRFKKSDKKHWNLQFVRIKTQFGRAALMPGLGIEIAPTVKAAVSAKAAETQTVVRQEWLGSNTLSYLLPIYNALNSTEQTERWQLFTKQHEKEFKKIFIAIATIGSSVRDEVDKLLEKIESPELHARLLTAIGEFKQNATANNYQKALTVFNEFLSYQQEVHFKLSEKVWHD</sequence>
<name>A0ABT5UID3_9GAMM</name>
<proteinExistence type="predicted"/>
<keyword evidence="2" id="KW-1185">Reference proteome</keyword>
<protein>
    <submittedName>
        <fullName evidence="1">Uncharacterized protein</fullName>
    </submittedName>
</protein>
<organism evidence="1 2">
    <name type="scientific">Spartinivicinus poritis</name>
    <dbReference type="NCBI Taxonomy" id="2994640"/>
    <lineage>
        <taxon>Bacteria</taxon>
        <taxon>Pseudomonadati</taxon>
        <taxon>Pseudomonadota</taxon>
        <taxon>Gammaproteobacteria</taxon>
        <taxon>Oceanospirillales</taxon>
        <taxon>Zooshikellaceae</taxon>
        <taxon>Spartinivicinus</taxon>
    </lineage>
</organism>
<accession>A0ABT5UID3</accession>
<dbReference type="EMBL" id="JAPMOU010000054">
    <property type="protein sequence ID" value="MDE1465193.1"/>
    <property type="molecule type" value="Genomic_DNA"/>
</dbReference>
<comment type="caution">
    <text evidence="1">The sequence shown here is derived from an EMBL/GenBank/DDBJ whole genome shotgun (WGS) entry which is preliminary data.</text>
</comment>
<evidence type="ECO:0000313" key="2">
    <source>
        <dbReference type="Proteomes" id="UP001528823"/>
    </source>
</evidence>
<evidence type="ECO:0000313" key="1">
    <source>
        <dbReference type="EMBL" id="MDE1465193.1"/>
    </source>
</evidence>
<gene>
    <name evidence="1" type="ORF">ORQ98_24830</name>
</gene>
<reference evidence="1 2" key="1">
    <citation type="submission" date="2022-11" db="EMBL/GenBank/DDBJ databases">
        <title>Spartinivicinus poritis sp. nov., isolated from scleractinian coral Porites lutea.</title>
        <authorList>
            <person name="Zhang G."/>
            <person name="Cai L."/>
            <person name="Wei Q."/>
        </authorList>
    </citation>
    <scope>NUCLEOTIDE SEQUENCE [LARGE SCALE GENOMIC DNA]</scope>
    <source>
        <strain evidence="1 2">A2-2</strain>
    </source>
</reference>
<dbReference type="Proteomes" id="UP001528823">
    <property type="component" value="Unassembled WGS sequence"/>
</dbReference>
<dbReference type="RefSeq" id="WP_274691504.1">
    <property type="nucleotide sequence ID" value="NZ_JAPMOU010000054.1"/>
</dbReference>